<organism evidence="3 4">
    <name type="scientific">Neptunitalea lumnitzerae</name>
    <dbReference type="NCBI Taxonomy" id="2965509"/>
    <lineage>
        <taxon>Bacteria</taxon>
        <taxon>Pseudomonadati</taxon>
        <taxon>Bacteroidota</taxon>
        <taxon>Flavobacteriia</taxon>
        <taxon>Flavobacteriales</taxon>
        <taxon>Flavobacteriaceae</taxon>
        <taxon>Neptunitalea</taxon>
    </lineage>
</organism>
<dbReference type="Proteomes" id="UP001143543">
    <property type="component" value="Unassembled WGS sequence"/>
</dbReference>
<gene>
    <name evidence="3" type="ORF">Y10_29840</name>
</gene>
<feature type="signal peptide" evidence="1">
    <location>
        <begin position="1"/>
        <end position="18"/>
    </location>
</feature>
<dbReference type="InterPro" id="IPR036938">
    <property type="entry name" value="PAP2/HPO_sf"/>
</dbReference>
<accession>A0ABQ5MMH8</accession>
<comment type="caution">
    <text evidence="3">The sequence shown here is derived from an EMBL/GenBank/DDBJ whole genome shotgun (WGS) entry which is preliminary data.</text>
</comment>
<dbReference type="CDD" id="cd01610">
    <property type="entry name" value="PAP2_like"/>
    <property type="match status" value="1"/>
</dbReference>
<dbReference type="SUPFAM" id="SSF48317">
    <property type="entry name" value="Acid phosphatase/Vanadium-dependent haloperoxidase"/>
    <property type="match status" value="1"/>
</dbReference>
<dbReference type="InterPro" id="IPR000326">
    <property type="entry name" value="PAP2/HPO"/>
</dbReference>
<evidence type="ECO:0000256" key="1">
    <source>
        <dbReference type="SAM" id="SignalP"/>
    </source>
</evidence>
<sequence>MQKLLFPLLLLSFISSFAQIDSLVVPDKKPTEQNIWQRFTYDGLTAYQGIKYSYSRPFHWQKDDFVKLGAFVGSEFIIYSMDTNINRYFSEQDEDAPQALKQIGWYSGSPQNTYMAMGAVYLTGLVTNNQKIRRTGVLMITSASAAGLLQTVTKTVVGRARPKEGLGKHEFEFFSDKAGFHSFPSGHSILTFTLAHALAKQFDSWWVKGGIYGFGLIAPVSRLWDGAHWATDVTTGIVLSIVTVDAVDRFLNAEEKYDVPGKKPKNVTWHFKAGLGTVGFVGVF</sequence>
<feature type="domain" description="Phosphatidic acid phosphatase type 2/haloperoxidase" evidence="2">
    <location>
        <begin position="135"/>
        <end position="248"/>
    </location>
</feature>
<reference evidence="3" key="1">
    <citation type="submission" date="2022-07" db="EMBL/GenBank/DDBJ databases">
        <title>Taxonomy of Novel Oxalotrophic and Methylotrophic Bacteria.</title>
        <authorList>
            <person name="Sahin N."/>
            <person name="Tani A."/>
        </authorList>
    </citation>
    <scope>NUCLEOTIDE SEQUENCE</scope>
    <source>
        <strain evidence="3">Y10</strain>
    </source>
</reference>
<evidence type="ECO:0000259" key="2">
    <source>
        <dbReference type="SMART" id="SM00014"/>
    </source>
</evidence>
<protein>
    <recommendedName>
        <fullName evidence="2">Phosphatidic acid phosphatase type 2/haloperoxidase domain-containing protein</fullName>
    </recommendedName>
</protein>
<name>A0ABQ5MMH8_9FLAO</name>
<evidence type="ECO:0000313" key="4">
    <source>
        <dbReference type="Proteomes" id="UP001143543"/>
    </source>
</evidence>
<dbReference type="SMART" id="SM00014">
    <property type="entry name" value="acidPPc"/>
    <property type="match status" value="1"/>
</dbReference>
<proteinExistence type="predicted"/>
<keyword evidence="4" id="KW-1185">Reference proteome</keyword>
<dbReference type="RefSeq" id="WP_281766250.1">
    <property type="nucleotide sequence ID" value="NZ_BRVO01000004.1"/>
</dbReference>
<feature type="chain" id="PRO_5046850425" description="Phosphatidic acid phosphatase type 2/haloperoxidase domain-containing protein" evidence="1">
    <location>
        <begin position="19"/>
        <end position="284"/>
    </location>
</feature>
<dbReference type="Gene3D" id="1.20.144.10">
    <property type="entry name" value="Phosphatidic acid phosphatase type 2/haloperoxidase"/>
    <property type="match status" value="1"/>
</dbReference>
<evidence type="ECO:0000313" key="3">
    <source>
        <dbReference type="EMBL" id="GLB50616.1"/>
    </source>
</evidence>
<dbReference type="EMBL" id="BRVO01000004">
    <property type="protein sequence ID" value="GLB50616.1"/>
    <property type="molecule type" value="Genomic_DNA"/>
</dbReference>
<keyword evidence="1" id="KW-0732">Signal</keyword>
<dbReference type="Pfam" id="PF01569">
    <property type="entry name" value="PAP2"/>
    <property type="match status" value="1"/>
</dbReference>